<dbReference type="AlphaFoldDB" id="A0A1Y2A283"/>
<evidence type="ECO:0000313" key="3">
    <source>
        <dbReference type="Proteomes" id="UP000193144"/>
    </source>
</evidence>
<evidence type="ECO:0000256" key="1">
    <source>
        <dbReference type="SAM" id="MobiDB-lite"/>
    </source>
</evidence>
<comment type="caution">
    <text evidence="2">The sequence shown here is derived from an EMBL/GenBank/DDBJ whole genome shotgun (WGS) entry which is preliminary data.</text>
</comment>
<organism evidence="2 3">
    <name type="scientific">Clohesyomyces aquaticus</name>
    <dbReference type="NCBI Taxonomy" id="1231657"/>
    <lineage>
        <taxon>Eukaryota</taxon>
        <taxon>Fungi</taxon>
        <taxon>Dikarya</taxon>
        <taxon>Ascomycota</taxon>
        <taxon>Pezizomycotina</taxon>
        <taxon>Dothideomycetes</taxon>
        <taxon>Pleosporomycetidae</taxon>
        <taxon>Pleosporales</taxon>
        <taxon>Lindgomycetaceae</taxon>
        <taxon>Clohesyomyces</taxon>
    </lineage>
</organism>
<evidence type="ECO:0000313" key="2">
    <source>
        <dbReference type="EMBL" id="ORY16578.1"/>
    </source>
</evidence>
<proteinExistence type="predicted"/>
<feature type="compositionally biased region" description="Polar residues" evidence="1">
    <location>
        <begin position="53"/>
        <end position="75"/>
    </location>
</feature>
<name>A0A1Y2A283_9PLEO</name>
<feature type="compositionally biased region" description="Basic and acidic residues" evidence="1">
    <location>
        <begin position="95"/>
        <end position="112"/>
    </location>
</feature>
<feature type="region of interest" description="Disordered" evidence="1">
    <location>
        <begin position="29"/>
        <end position="121"/>
    </location>
</feature>
<dbReference type="EMBL" id="MCFA01000017">
    <property type="protein sequence ID" value="ORY16578.1"/>
    <property type="molecule type" value="Genomic_DNA"/>
</dbReference>
<accession>A0A1Y2A283</accession>
<keyword evidence="3" id="KW-1185">Reference proteome</keyword>
<gene>
    <name evidence="2" type="ORF">BCR34DRAFT_96110</name>
</gene>
<dbReference type="Proteomes" id="UP000193144">
    <property type="component" value="Unassembled WGS sequence"/>
</dbReference>
<protein>
    <submittedName>
        <fullName evidence="2">Uncharacterized protein</fullName>
    </submittedName>
</protein>
<reference evidence="2 3" key="1">
    <citation type="submission" date="2016-07" db="EMBL/GenBank/DDBJ databases">
        <title>Pervasive Adenine N6-methylation of Active Genes in Fungi.</title>
        <authorList>
            <consortium name="DOE Joint Genome Institute"/>
            <person name="Mondo S.J."/>
            <person name="Dannebaum R.O."/>
            <person name="Kuo R.C."/>
            <person name="Labutti K."/>
            <person name="Haridas S."/>
            <person name="Kuo A."/>
            <person name="Salamov A."/>
            <person name="Ahrendt S.R."/>
            <person name="Lipzen A."/>
            <person name="Sullivan W."/>
            <person name="Andreopoulos W.B."/>
            <person name="Clum A."/>
            <person name="Lindquist E."/>
            <person name="Daum C."/>
            <person name="Ramamoorthy G.K."/>
            <person name="Gryganskyi A."/>
            <person name="Culley D."/>
            <person name="Magnuson J.K."/>
            <person name="James T.Y."/>
            <person name="O'Malley M.A."/>
            <person name="Stajich J.E."/>
            <person name="Spatafora J.W."/>
            <person name="Visel A."/>
            <person name="Grigoriev I.V."/>
        </authorList>
    </citation>
    <scope>NUCLEOTIDE SEQUENCE [LARGE SCALE GENOMIC DNA]</scope>
    <source>
        <strain evidence="2 3">CBS 115471</strain>
    </source>
</reference>
<sequence length="121" mass="13363">MLTQAADWPANIGPLYLCTHTLALPTRPTRHVVHTPSAWGSQLTSPLPRVQGASGSVSEPAQPSNQTRSPKSRPSTLDPGMQPITTWYQASRRGLTREPRSLESIRAPKLEEASVNWKTRR</sequence>